<geneLocation type="chloroplast" evidence="13"/>
<keyword evidence="3 7" id="KW-0479">Metal-binding</keyword>
<dbReference type="FunFam" id="3.40.1450.10:FF:000002">
    <property type="entry name" value="2,3-bisphosphoglycerate-independent phosphoglycerate mutase"/>
    <property type="match status" value="1"/>
</dbReference>
<reference evidence="13" key="1">
    <citation type="submission" date="2016-10" db="EMBL/GenBank/DDBJ databases">
        <title>Chloroplast genomes as a tool to resolve red algal phylogenies: a case study in the Nemaliales.</title>
        <authorList>
            <person name="Costa J.F."/>
            <person name="Lin S.M."/>
            <person name="Macaya E.C."/>
            <person name="Fernandez-Garcia C."/>
            <person name="Verbruggen H."/>
        </authorList>
    </citation>
    <scope>NUCLEOTIDE SEQUENCE</scope>
    <source>
        <strain evidence="13">JFC0074</strain>
    </source>
</reference>
<comment type="catalytic activity">
    <reaction evidence="7">
        <text>(2R)-2-phosphoglycerate = (2R)-3-phosphoglycerate</text>
        <dbReference type="Rhea" id="RHEA:15901"/>
        <dbReference type="ChEBI" id="CHEBI:58272"/>
        <dbReference type="ChEBI" id="CHEBI:58289"/>
        <dbReference type="EC" id="5.4.2.12"/>
    </reaction>
</comment>
<dbReference type="GO" id="GO:0009507">
    <property type="term" value="C:chloroplast"/>
    <property type="evidence" value="ECO:0007669"/>
    <property type="project" value="UniProtKB-SubCell"/>
</dbReference>
<dbReference type="GO" id="GO:0030145">
    <property type="term" value="F:manganese ion binding"/>
    <property type="evidence" value="ECO:0007669"/>
    <property type="project" value="UniProtKB-UniRule"/>
</dbReference>
<organism evidence="13">
    <name type="scientific">Galaxaura rugosa</name>
    <dbReference type="NCBI Taxonomy" id="268570"/>
    <lineage>
        <taxon>Eukaryota</taxon>
        <taxon>Rhodophyta</taxon>
        <taxon>Florideophyceae</taxon>
        <taxon>Nemaliophycidae</taxon>
        <taxon>Nemaliales</taxon>
        <taxon>Galaxauraceae</taxon>
        <taxon>Galaxaura</taxon>
    </lineage>
</organism>
<dbReference type="InterPro" id="IPR017850">
    <property type="entry name" value="Alkaline_phosphatase_core_sf"/>
</dbReference>
<evidence type="ECO:0000256" key="3">
    <source>
        <dbReference type="ARBA" id="ARBA00022723"/>
    </source>
</evidence>
<sequence length="528" mass="59707">MKKQKINPIVLTILDGWGHSNQVSGNAINLAKTPTIDSLMYAYPISFLNASGPSVGLPENQVGNSEVGHTSIGGGRVIPQDLVRISNAIQDKSFYDNTELNRICHYVKNNNTQIHLIGLCSDGGVHSHINHLIAVLNLLKYKNINEVFIHFITDGRDTKPTCACQFIDQIKNHIKDIQLGTISTISGRYYAMDRDCRWSRTETFYEILIKEKEIDNRDIENIIQDFYQRDISDEFIIPTRVNKGMIKDKDAIILFNFRPDRMRQILQAFSKENFKGFQRKILHNLEICSFTQYDSTLKTYIAFKPLNKTDFLGEIIAKNNLKQLRIAETEKYAHVTYFFNGGIEEPFPGEDRELISSPSVKTYDESPAMSAQQITQKAKVALEQEIYQLIVINYANPDMVGHTGNLSSTIEAIEIVDQYIGELIETISKCNATLIITADHGNAEEMIDNHGNPIKSHTSNLVPFILVENELNKITGHGANVSLRQNGSLADIAPTILDILQLEQPKEMTGITLIEKSRYEIRNKVKMT</sequence>
<evidence type="ECO:0000259" key="11">
    <source>
        <dbReference type="Pfam" id="PF01676"/>
    </source>
</evidence>
<dbReference type="PIRSF" id="PIRSF001492">
    <property type="entry name" value="IPGAM"/>
    <property type="match status" value="1"/>
</dbReference>
<protein>
    <recommendedName>
        <fullName evidence="7">2,3-bisphosphoglycerate-independent phosphoglycerate mutase</fullName>
        <shortName evidence="7">BPG-independent PGAM</shortName>
        <shortName evidence="7">Phosphoglyceromutase</shortName>
        <shortName evidence="7">iPGM</shortName>
        <ecNumber evidence="7">5.4.2.12</ecNumber>
    </recommendedName>
</protein>
<dbReference type="AlphaFoldDB" id="A0A1G4NT20"/>
<keyword evidence="4 7" id="KW-0324">Glycolysis</keyword>
<comment type="pathway">
    <text evidence="1 7">Carbohydrate degradation; glycolysis; pyruvate from D-glyceraldehyde 3-phosphate: step 3/5.</text>
</comment>
<feature type="binding site" evidence="7 9">
    <location>
        <begin position="156"/>
        <end position="157"/>
    </location>
    <ligand>
        <name>substrate</name>
    </ligand>
</feature>
<dbReference type="EMBL" id="LT622865">
    <property type="protein sequence ID" value="SCW21706.1"/>
    <property type="molecule type" value="Genomic_DNA"/>
</dbReference>
<gene>
    <name evidence="13" type="primary">pgmA</name>
    <name evidence="7" type="synonym">gpmI</name>
    <name evidence="13" type="ORF">JFC0074_61</name>
</gene>
<comment type="cofactor">
    <cofactor evidence="7">
        <name>Mn(2+)</name>
        <dbReference type="ChEBI" id="CHEBI:29035"/>
    </cofactor>
    <text evidence="7">Binds 2 manganese ions per subunit.</text>
</comment>
<dbReference type="GO" id="GO:0006007">
    <property type="term" value="P:glucose catabolic process"/>
    <property type="evidence" value="ECO:0007669"/>
    <property type="project" value="InterPro"/>
</dbReference>
<dbReference type="PANTHER" id="PTHR31637">
    <property type="entry name" value="2,3-BISPHOSPHOGLYCERATE-INDEPENDENT PHOSPHOGLYCERATE MUTASE"/>
    <property type="match status" value="1"/>
</dbReference>
<feature type="binding site" evidence="7 10">
    <location>
        <position position="440"/>
    </location>
    <ligand>
        <name>Mn(2+)</name>
        <dbReference type="ChEBI" id="CHEBI:29035"/>
        <label>2</label>
    </ligand>
</feature>
<dbReference type="SUPFAM" id="SSF64158">
    <property type="entry name" value="2,3-Bisphosphoglycerate-independent phosphoglycerate mutase, substrate-binding domain"/>
    <property type="match status" value="1"/>
</dbReference>
<dbReference type="Gene3D" id="3.40.720.10">
    <property type="entry name" value="Alkaline Phosphatase, subunit A"/>
    <property type="match status" value="1"/>
</dbReference>
<dbReference type="RefSeq" id="YP_009313452.1">
    <property type="nucleotide sequence ID" value="NC_031657.1"/>
</dbReference>
<feature type="binding site" evidence="7 10">
    <location>
        <position position="439"/>
    </location>
    <ligand>
        <name>Mn(2+)</name>
        <dbReference type="ChEBI" id="CHEBI:29035"/>
        <label>2</label>
    </ligand>
</feature>
<feature type="binding site" evidence="7 9">
    <location>
        <position position="188"/>
    </location>
    <ligand>
        <name>substrate</name>
    </ligand>
</feature>
<keyword evidence="13" id="KW-0150">Chloroplast</keyword>
<name>A0A1G4NT20_9FLOR</name>
<feature type="domain" description="BPG-independent PGAM N-terminal" evidence="12">
    <location>
        <begin position="85"/>
        <end position="294"/>
    </location>
</feature>
<dbReference type="Pfam" id="PF06415">
    <property type="entry name" value="iPGM_N"/>
    <property type="match status" value="1"/>
</dbReference>
<dbReference type="UniPathway" id="UPA00109">
    <property type="reaction ID" value="UER00186"/>
</dbReference>
<evidence type="ECO:0000256" key="9">
    <source>
        <dbReference type="PIRSR" id="PIRSR001492-2"/>
    </source>
</evidence>
<evidence type="ECO:0000313" key="13">
    <source>
        <dbReference type="EMBL" id="SCW21706.1"/>
    </source>
</evidence>
<feature type="active site" description="Phosphoserine intermediate" evidence="7 8">
    <location>
        <position position="65"/>
    </location>
</feature>
<dbReference type="PANTHER" id="PTHR31637:SF0">
    <property type="entry name" value="2,3-BISPHOSPHOGLYCERATE-INDEPENDENT PHOSPHOGLYCERATE MUTASE"/>
    <property type="match status" value="1"/>
</dbReference>
<feature type="domain" description="Metalloenzyme" evidence="11">
    <location>
        <begin position="8"/>
        <end position="503"/>
    </location>
</feature>
<feature type="binding site" evidence="7 9">
    <location>
        <begin position="258"/>
        <end position="261"/>
    </location>
    <ligand>
        <name>substrate</name>
    </ligand>
</feature>
<reference evidence="13" key="2">
    <citation type="submission" date="2016-10" db="EMBL/GenBank/DDBJ databases">
        <authorList>
            <person name="de Groot N.N."/>
        </authorList>
    </citation>
    <scope>NUCLEOTIDE SEQUENCE</scope>
    <source>
        <strain evidence="13">JFC0074</strain>
    </source>
</reference>
<evidence type="ECO:0000256" key="2">
    <source>
        <dbReference type="ARBA" id="ARBA00008819"/>
    </source>
</evidence>
<evidence type="ECO:0000256" key="10">
    <source>
        <dbReference type="PIRSR" id="PIRSR001492-3"/>
    </source>
</evidence>
<dbReference type="EC" id="5.4.2.12" evidence="7"/>
<dbReference type="GeneID" id="29998936"/>
<evidence type="ECO:0000256" key="1">
    <source>
        <dbReference type="ARBA" id="ARBA00004798"/>
    </source>
</evidence>
<keyword evidence="5 7" id="KW-0464">Manganese</keyword>
<dbReference type="GO" id="GO:0004619">
    <property type="term" value="F:phosphoglycerate mutase activity"/>
    <property type="evidence" value="ECO:0007669"/>
    <property type="project" value="UniProtKB-UniRule"/>
</dbReference>
<evidence type="ECO:0000256" key="8">
    <source>
        <dbReference type="PIRSR" id="PIRSR001492-1"/>
    </source>
</evidence>
<keyword evidence="13" id="KW-0934">Plastid</keyword>
<comment type="subcellular location">
    <subcellularLocation>
        <location evidence="7">Plastid</location>
        <location evidence="7">Chloroplast</location>
    </subcellularLocation>
</comment>
<dbReference type="InterPro" id="IPR005995">
    <property type="entry name" value="Pgm_bpd_ind"/>
</dbReference>
<dbReference type="Gene3D" id="3.40.1450.10">
    <property type="entry name" value="BPG-independent phosphoglycerate mutase, domain B"/>
    <property type="match status" value="1"/>
</dbReference>
<dbReference type="InterPro" id="IPR006124">
    <property type="entry name" value="Metalloenzyme"/>
</dbReference>
<evidence type="ECO:0000256" key="5">
    <source>
        <dbReference type="ARBA" id="ARBA00023211"/>
    </source>
</evidence>
<evidence type="ECO:0000256" key="6">
    <source>
        <dbReference type="ARBA" id="ARBA00023235"/>
    </source>
</evidence>
<dbReference type="InterPro" id="IPR036646">
    <property type="entry name" value="PGAM_B_sf"/>
</dbReference>
<dbReference type="GO" id="GO:0006096">
    <property type="term" value="P:glycolytic process"/>
    <property type="evidence" value="ECO:0007669"/>
    <property type="project" value="UniProtKB-UniRule"/>
</dbReference>
<evidence type="ECO:0000256" key="4">
    <source>
        <dbReference type="ARBA" id="ARBA00023152"/>
    </source>
</evidence>
<evidence type="ECO:0000256" key="7">
    <source>
        <dbReference type="HAMAP-Rule" id="MF_01038"/>
    </source>
</evidence>
<proteinExistence type="inferred from homology"/>
<feature type="binding site" evidence="7 10">
    <location>
        <position position="402"/>
    </location>
    <ligand>
        <name>Mn(2+)</name>
        <dbReference type="ChEBI" id="CHEBI:29035"/>
        <label>1</label>
    </ligand>
</feature>
<feature type="binding site" evidence="7 9">
    <location>
        <position position="331"/>
    </location>
    <ligand>
        <name>substrate</name>
    </ligand>
</feature>
<evidence type="ECO:0000259" key="12">
    <source>
        <dbReference type="Pfam" id="PF06415"/>
    </source>
</evidence>
<feature type="binding site" evidence="7 9">
    <location>
        <position position="194"/>
    </location>
    <ligand>
        <name>substrate</name>
    </ligand>
</feature>
<feature type="binding site" evidence="7 10">
    <location>
        <position position="398"/>
    </location>
    <ligand>
        <name>Mn(2+)</name>
        <dbReference type="ChEBI" id="CHEBI:29035"/>
        <label>1</label>
    </ligand>
</feature>
<dbReference type="InterPro" id="IPR011258">
    <property type="entry name" value="BPG-indep_PGM_N"/>
</dbReference>
<dbReference type="GO" id="GO:0005829">
    <property type="term" value="C:cytosol"/>
    <property type="evidence" value="ECO:0007669"/>
    <property type="project" value="TreeGrafter"/>
</dbReference>
<accession>A0A1G4NT20</accession>
<dbReference type="SUPFAM" id="SSF53649">
    <property type="entry name" value="Alkaline phosphatase-like"/>
    <property type="match status" value="1"/>
</dbReference>
<keyword evidence="6 7" id="KW-0413">Isomerase</keyword>
<dbReference type="HAMAP" id="MF_01038">
    <property type="entry name" value="GpmI"/>
    <property type="match status" value="1"/>
</dbReference>
<dbReference type="NCBIfam" id="TIGR01307">
    <property type="entry name" value="pgm_bpd_ind"/>
    <property type="match status" value="1"/>
</dbReference>
<dbReference type="CDD" id="cd16010">
    <property type="entry name" value="iPGM"/>
    <property type="match status" value="1"/>
</dbReference>
<feature type="binding site" evidence="7 10">
    <location>
        <position position="65"/>
    </location>
    <ligand>
        <name>Mn(2+)</name>
        <dbReference type="ChEBI" id="CHEBI:29035"/>
        <label>2</label>
    </ligand>
</feature>
<dbReference type="Pfam" id="PF01676">
    <property type="entry name" value="Metalloenzyme"/>
    <property type="match status" value="1"/>
</dbReference>
<comment type="similarity">
    <text evidence="2 7">Belongs to the BPG-independent phosphoglycerate mutase family.</text>
</comment>
<feature type="binding site" evidence="7 10">
    <location>
        <position position="15"/>
    </location>
    <ligand>
        <name>Mn(2+)</name>
        <dbReference type="ChEBI" id="CHEBI:29035"/>
        <label>2</label>
    </ligand>
</feature>
<comment type="function">
    <text evidence="7">Catalyzes the interconversion of 2-phosphoglycerate and 3-phosphoglycerate.</text>
</comment>
<feature type="binding site" evidence="7 9">
    <location>
        <position position="126"/>
    </location>
    <ligand>
        <name>substrate</name>
    </ligand>
</feature>
<feature type="binding site" evidence="7 10">
    <location>
        <position position="457"/>
    </location>
    <ligand>
        <name>Mn(2+)</name>
        <dbReference type="ChEBI" id="CHEBI:29035"/>
        <label>1</label>
    </ligand>
</feature>